<dbReference type="EMBL" id="AP022869">
    <property type="protein sequence ID" value="BCB70798.1"/>
    <property type="molecule type" value="Genomic_DNA"/>
</dbReference>
<dbReference type="AlphaFoldDB" id="A0A6F8X9N2"/>
<sequence>MRHRLLQTVLELGLLLLGVVQGLPDPLQVDKRLAERHVVAKVHRFTVILGKQRP</sequence>
<organism evidence="1 2">
    <name type="scientific">Vreelandella aquamarina</name>
    <dbReference type="NCBI Taxonomy" id="77097"/>
    <lineage>
        <taxon>Bacteria</taxon>
        <taxon>Pseudomonadati</taxon>
        <taxon>Pseudomonadota</taxon>
        <taxon>Gammaproteobacteria</taxon>
        <taxon>Oceanospirillales</taxon>
        <taxon>Halomonadaceae</taxon>
        <taxon>Vreelandella</taxon>
    </lineage>
</organism>
<name>A0A6F8X9N2_9GAMM</name>
<evidence type="ECO:0000313" key="1">
    <source>
        <dbReference type="EMBL" id="BCB70798.1"/>
    </source>
</evidence>
<protein>
    <submittedName>
        <fullName evidence="1">Uncharacterized protein</fullName>
    </submittedName>
</protein>
<keyword evidence="2" id="KW-1185">Reference proteome</keyword>
<accession>A0A6F8X9N2</accession>
<dbReference type="Proteomes" id="UP000501053">
    <property type="component" value="Chromosome"/>
</dbReference>
<proteinExistence type="predicted"/>
<reference evidence="1 2" key="1">
    <citation type="submission" date="2020-03" db="EMBL/GenBank/DDBJ databases">
        <title>Complete Genome Sequence of Halomonas meridiana strain Eplume2, isolated from hydrothermal-plume in the north east Pacific Ocean.</title>
        <authorList>
            <person name="Kurihara Y."/>
            <person name="Kawai S."/>
            <person name="Sakai A."/>
            <person name="Galipon J."/>
            <person name="Arakawa K."/>
        </authorList>
    </citation>
    <scope>NUCLEOTIDE SEQUENCE [LARGE SCALE GENOMIC DNA]</scope>
    <source>
        <strain evidence="1 2">Eplume2</strain>
    </source>
</reference>
<evidence type="ECO:0000313" key="2">
    <source>
        <dbReference type="Proteomes" id="UP000501053"/>
    </source>
</evidence>
<gene>
    <name evidence="1" type="ORF">HMEPL2_11490</name>
</gene>